<dbReference type="Gene3D" id="1.10.287.70">
    <property type="match status" value="1"/>
</dbReference>
<evidence type="ECO:0000313" key="13">
    <source>
        <dbReference type="EMBL" id="CAG9809307.1"/>
    </source>
</evidence>
<keyword evidence="6 11" id="KW-1133">Transmembrane helix</keyword>
<dbReference type="InterPro" id="IPR036770">
    <property type="entry name" value="Ankyrin_rpt-contain_sf"/>
</dbReference>
<evidence type="ECO:0000256" key="9">
    <source>
        <dbReference type="ARBA" id="ARBA00023136"/>
    </source>
</evidence>
<feature type="transmembrane region" description="Helical" evidence="11">
    <location>
        <begin position="641"/>
        <end position="661"/>
    </location>
</feature>
<dbReference type="Gene3D" id="1.25.40.20">
    <property type="entry name" value="Ankyrin repeat-containing domain"/>
    <property type="match status" value="2"/>
</dbReference>
<proteinExistence type="predicted"/>
<evidence type="ECO:0000256" key="10">
    <source>
        <dbReference type="ARBA" id="ARBA00023303"/>
    </source>
</evidence>
<dbReference type="GO" id="GO:0034703">
    <property type="term" value="C:cation channel complex"/>
    <property type="evidence" value="ECO:0007669"/>
    <property type="project" value="UniProtKB-ARBA"/>
</dbReference>
<evidence type="ECO:0000256" key="3">
    <source>
        <dbReference type="ARBA" id="ARBA00022606"/>
    </source>
</evidence>
<dbReference type="PANTHER" id="PTHR47143">
    <property type="entry name" value="TRANSIENT RECEPTOR POTENTIAL CATION CHANNEL PROTEIN PAINLESS"/>
    <property type="match status" value="1"/>
</dbReference>
<dbReference type="Proteomes" id="UP001153620">
    <property type="component" value="Chromosome 3"/>
</dbReference>
<sequence>MPDPQKLLSNAFRDRNQSDFMYTLEFLNANPNHESDIAGRTLFQKILTTPNSAEYIRLCIENGAECYAKAADDRYPLHLLLESQCPQNLQQFLKYHDSSKVNVKFNDKNALHMLIEKLNTENYDKIIECLKILLNHGCNPNYPNDSDETPFHQLMNKNATLNVEELLRYFVNNSEIDIYTYRQDEMVSKYKRLRLPDLSQQVQNIDPKFMMKLAINSKETEFEGYFKAFKESCYNNQQNFQDECADLLEMATIKGGTNIVDIILQNIPVDINVRSKHATWLFPPSFIACMKGHYKILELFLKQSNVIFCYEKPKDPFFVLEKNTSTTMLHEVCLRFGADKSNDDDVDFQKCFELLINDPRCDRDTVINAKDPYGCTPLHYSTRYKNEAATMALLKKSAYICTPNNLGKTALDDMNKETFENFLDECLVPLTRRVQQTHMYVYGYDKQELHIDYSFLMPPKNSSHSEITPLRRITKNTELRKLIKHPVLFSFLYIKWSKLSLLFMINFIMFSLFLLSFIFYIVLCQSITVEDRRSNPYYMFFYGISIAFVIMLTFREVMQCLFSMRYYFKSKMNWFEIMLIILSFLVLFGSFEENFQRILRGITILFAATEFLTLAGALPNLSISTHMVILRTVILTFLKSIALYSILLFGFALCFFTLFGYDPSQKASGNSTTVSDEQGAANDGQNNANPSFYHPGIAIIKTFVMLTGELEFSNLELHDYTNYIIFVLFVFLITIVLFNLLNALAVSDTQQIKSEGQLIDLIQRISVLNKYEKVITTGNSPLYACCGWLTRMLEGTTNVFQKWIPTGRVAVFTSEGNEIRTVKNPQNAPRDIGEEEMQTLNNNNPGSTKALKYESIIVNDWLPVKFQKPAIMDPKIMKSIKHVLGEKKMRSKEEEHEAYRRKMDEKILRDMISIKMQNNDNSDVYRNALKDIKKMNSKQ</sequence>
<keyword evidence="7" id="KW-0040">ANK repeat</keyword>
<reference evidence="13" key="1">
    <citation type="submission" date="2022-01" db="EMBL/GenBank/DDBJ databases">
        <authorList>
            <person name="King R."/>
        </authorList>
    </citation>
    <scope>NUCLEOTIDE SEQUENCE</scope>
</reference>
<dbReference type="SUPFAM" id="SSF81324">
    <property type="entry name" value="Voltage-gated potassium channels"/>
    <property type="match status" value="1"/>
</dbReference>
<keyword evidence="8" id="KW-0406">Ion transport</keyword>
<accession>A0A9N9WX05</accession>
<evidence type="ECO:0000256" key="8">
    <source>
        <dbReference type="ARBA" id="ARBA00023065"/>
    </source>
</evidence>
<feature type="transmembrane region" description="Helical" evidence="11">
    <location>
        <begin position="574"/>
        <end position="591"/>
    </location>
</feature>
<feature type="domain" description="Ion transport" evidence="12">
    <location>
        <begin position="507"/>
        <end position="755"/>
    </location>
</feature>
<evidence type="ECO:0000256" key="5">
    <source>
        <dbReference type="ARBA" id="ARBA00022737"/>
    </source>
</evidence>
<dbReference type="AlphaFoldDB" id="A0A9N9WX05"/>
<feature type="transmembrane region" description="Helical" evidence="11">
    <location>
        <begin position="535"/>
        <end position="554"/>
    </location>
</feature>
<protein>
    <recommendedName>
        <fullName evidence="12">Ion transport domain-containing protein</fullName>
    </recommendedName>
</protein>
<dbReference type="InterPro" id="IPR002110">
    <property type="entry name" value="Ankyrin_rpt"/>
</dbReference>
<evidence type="ECO:0000256" key="11">
    <source>
        <dbReference type="SAM" id="Phobius"/>
    </source>
</evidence>
<dbReference type="InterPro" id="IPR052076">
    <property type="entry name" value="TRP_cation_channel"/>
</dbReference>
<evidence type="ECO:0000256" key="7">
    <source>
        <dbReference type="ARBA" id="ARBA00023043"/>
    </source>
</evidence>
<keyword evidence="3" id="KW-0716">Sensory transduction</keyword>
<dbReference type="OrthoDB" id="7784786at2759"/>
<keyword evidence="5" id="KW-0677">Repeat</keyword>
<dbReference type="InterPro" id="IPR005821">
    <property type="entry name" value="Ion_trans_dom"/>
</dbReference>
<organism evidence="13 14">
    <name type="scientific">Chironomus riparius</name>
    <dbReference type="NCBI Taxonomy" id="315576"/>
    <lineage>
        <taxon>Eukaryota</taxon>
        <taxon>Metazoa</taxon>
        <taxon>Ecdysozoa</taxon>
        <taxon>Arthropoda</taxon>
        <taxon>Hexapoda</taxon>
        <taxon>Insecta</taxon>
        <taxon>Pterygota</taxon>
        <taxon>Neoptera</taxon>
        <taxon>Endopterygota</taxon>
        <taxon>Diptera</taxon>
        <taxon>Nematocera</taxon>
        <taxon>Chironomoidea</taxon>
        <taxon>Chironomidae</taxon>
        <taxon>Chironominae</taxon>
        <taxon>Chironomus</taxon>
    </lineage>
</organism>
<keyword evidence="2" id="KW-0813">Transport</keyword>
<keyword evidence="14" id="KW-1185">Reference proteome</keyword>
<feature type="transmembrane region" description="Helical" evidence="11">
    <location>
        <begin position="723"/>
        <end position="745"/>
    </location>
</feature>
<dbReference type="PANTHER" id="PTHR47143:SF4">
    <property type="entry name" value="TRANSIENT RECEPTOR POTENTIAL CATION CHANNEL PROTEIN PAINLESS"/>
    <property type="match status" value="1"/>
</dbReference>
<dbReference type="GO" id="GO:0005216">
    <property type="term" value="F:monoatomic ion channel activity"/>
    <property type="evidence" value="ECO:0007669"/>
    <property type="project" value="InterPro"/>
</dbReference>
<name>A0A9N9WX05_9DIPT</name>
<evidence type="ECO:0000256" key="4">
    <source>
        <dbReference type="ARBA" id="ARBA00022692"/>
    </source>
</evidence>
<evidence type="ECO:0000256" key="2">
    <source>
        <dbReference type="ARBA" id="ARBA00022448"/>
    </source>
</evidence>
<gene>
    <name evidence="13" type="ORF">CHIRRI_LOCUS12134</name>
</gene>
<dbReference type="SMART" id="SM00248">
    <property type="entry name" value="ANK"/>
    <property type="match status" value="7"/>
</dbReference>
<evidence type="ECO:0000256" key="6">
    <source>
        <dbReference type="ARBA" id="ARBA00022989"/>
    </source>
</evidence>
<feature type="transmembrane region" description="Helical" evidence="11">
    <location>
        <begin position="501"/>
        <end position="523"/>
    </location>
</feature>
<dbReference type="Pfam" id="PF00520">
    <property type="entry name" value="Ion_trans"/>
    <property type="match status" value="1"/>
</dbReference>
<dbReference type="SUPFAM" id="SSF48403">
    <property type="entry name" value="Ankyrin repeat"/>
    <property type="match status" value="1"/>
</dbReference>
<keyword evidence="4 11" id="KW-0812">Transmembrane</keyword>
<evidence type="ECO:0000259" key="12">
    <source>
        <dbReference type="Pfam" id="PF00520"/>
    </source>
</evidence>
<dbReference type="EMBL" id="OU895879">
    <property type="protein sequence ID" value="CAG9809307.1"/>
    <property type="molecule type" value="Genomic_DNA"/>
</dbReference>
<evidence type="ECO:0000256" key="1">
    <source>
        <dbReference type="ARBA" id="ARBA00004141"/>
    </source>
</evidence>
<reference evidence="13" key="2">
    <citation type="submission" date="2022-10" db="EMBL/GenBank/DDBJ databases">
        <authorList>
            <consortium name="ENA_rothamsted_submissions"/>
            <consortium name="culmorum"/>
            <person name="King R."/>
        </authorList>
    </citation>
    <scope>NUCLEOTIDE SEQUENCE</scope>
</reference>
<keyword evidence="9 11" id="KW-0472">Membrane</keyword>
<evidence type="ECO:0000313" key="14">
    <source>
        <dbReference type="Proteomes" id="UP001153620"/>
    </source>
</evidence>
<keyword evidence="10" id="KW-0407">Ion channel</keyword>
<comment type="subcellular location">
    <subcellularLocation>
        <location evidence="1">Membrane</location>
        <topology evidence="1">Multi-pass membrane protein</topology>
    </subcellularLocation>
</comment>